<reference evidence="2 3" key="1">
    <citation type="submission" date="2018-09" db="EMBL/GenBank/DDBJ databases">
        <title>YIM 75507 draft genome.</title>
        <authorList>
            <person name="Tang S."/>
            <person name="Feng Y."/>
        </authorList>
    </citation>
    <scope>NUCLEOTIDE SEQUENCE [LARGE SCALE GENOMIC DNA]</scope>
    <source>
        <strain evidence="2 3">YIM 75507</strain>
    </source>
</reference>
<dbReference type="OrthoDB" id="3729127at2"/>
<dbReference type="InterPro" id="IPR010310">
    <property type="entry name" value="T7SS_ESAT-6-like"/>
</dbReference>
<dbReference type="AlphaFoldDB" id="A0A3A4AVW6"/>
<evidence type="ECO:0008006" key="4">
    <source>
        <dbReference type="Google" id="ProtNLM"/>
    </source>
</evidence>
<dbReference type="Gene3D" id="1.10.287.1060">
    <property type="entry name" value="ESAT-6-like"/>
    <property type="match status" value="1"/>
</dbReference>
<dbReference type="EMBL" id="QZEY01000010">
    <property type="protein sequence ID" value="RJL30023.1"/>
    <property type="molecule type" value="Genomic_DNA"/>
</dbReference>
<protein>
    <recommendedName>
        <fullName evidence="4">ESAT-6-like protein</fullName>
    </recommendedName>
</protein>
<evidence type="ECO:0000313" key="2">
    <source>
        <dbReference type="EMBL" id="RJL30023.1"/>
    </source>
</evidence>
<dbReference type="Proteomes" id="UP000265768">
    <property type="component" value="Unassembled WGS sequence"/>
</dbReference>
<gene>
    <name evidence="2" type="ORF">D5H75_24090</name>
</gene>
<feature type="coiled-coil region" evidence="1">
    <location>
        <begin position="77"/>
        <end position="104"/>
    </location>
</feature>
<dbReference type="SUPFAM" id="SSF140453">
    <property type="entry name" value="EsxAB dimer-like"/>
    <property type="match status" value="1"/>
</dbReference>
<comment type="caution">
    <text evidence="2">The sequence shown here is derived from an EMBL/GenBank/DDBJ whole genome shotgun (WGS) entry which is preliminary data.</text>
</comment>
<name>A0A3A4AVW6_9ACTN</name>
<dbReference type="Pfam" id="PF06013">
    <property type="entry name" value="WXG100"/>
    <property type="match status" value="1"/>
</dbReference>
<sequence length="106" mass="11551">MASQLGAGHSSMATAVGHITETANIVKGIQTQVNTSKETLRRAWDGSSAISFDAVHHAWDQEMGRVIRALEKFAMDIHGSKIQYEGAQEQAEKATNQLAAILNYRP</sequence>
<dbReference type="RefSeq" id="WP_119928801.1">
    <property type="nucleotide sequence ID" value="NZ_QZEY01000010.1"/>
</dbReference>
<organism evidence="2 3">
    <name type="scientific">Bailinhaonella thermotolerans</name>
    <dbReference type="NCBI Taxonomy" id="1070861"/>
    <lineage>
        <taxon>Bacteria</taxon>
        <taxon>Bacillati</taxon>
        <taxon>Actinomycetota</taxon>
        <taxon>Actinomycetes</taxon>
        <taxon>Streptosporangiales</taxon>
        <taxon>Streptosporangiaceae</taxon>
        <taxon>Bailinhaonella</taxon>
    </lineage>
</organism>
<keyword evidence="3" id="KW-1185">Reference proteome</keyword>
<accession>A0A3A4AVW6</accession>
<proteinExistence type="predicted"/>
<evidence type="ECO:0000256" key="1">
    <source>
        <dbReference type="SAM" id="Coils"/>
    </source>
</evidence>
<dbReference type="InterPro" id="IPR036689">
    <property type="entry name" value="ESAT-6-like_sf"/>
</dbReference>
<keyword evidence="1" id="KW-0175">Coiled coil</keyword>
<evidence type="ECO:0000313" key="3">
    <source>
        <dbReference type="Proteomes" id="UP000265768"/>
    </source>
</evidence>